<evidence type="ECO:0000313" key="2">
    <source>
        <dbReference type="EMBL" id="MFA9191228.1"/>
    </source>
</evidence>
<evidence type="ECO:0000259" key="1">
    <source>
        <dbReference type="Pfam" id="PF13470"/>
    </source>
</evidence>
<reference evidence="2 3" key="1">
    <citation type="submission" date="2024-04" db="EMBL/GenBank/DDBJ databases">
        <title>New Clade of Flavobacterium.</title>
        <authorList>
            <person name="Matos L."/>
            <person name="Proenca D.N."/>
            <person name="Fransisco R.M."/>
            <person name="Chung A.P."/>
            <person name="Maccario L."/>
            <person name="Sorensen S.J."/>
            <person name="Morais P.V."/>
        </authorList>
    </citation>
    <scope>NUCLEOTIDE SEQUENCE [LARGE SCALE GENOMIC DNA]</scope>
    <source>
        <strain evidence="2 3">FZUC8N2.13</strain>
    </source>
</reference>
<organism evidence="2 3">
    <name type="scientific">Flavobacterium zubiriense</name>
    <dbReference type="NCBI Taxonomy" id="3138075"/>
    <lineage>
        <taxon>Bacteria</taxon>
        <taxon>Pseudomonadati</taxon>
        <taxon>Bacteroidota</taxon>
        <taxon>Flavobacteriia</taxon>
        <taxon>Flavobacteriales</taxon>
        <taxon>Flavobacteriaceae</taxon>
        <taxon>Flavobacterium</taxon>
    </lineage>
</organism>
<feature type="domain" description="PIN" evidence="1">
    <location>
        <begin position="3"/>
        <end position="117"/>
    </location>
</feature>
<proteinExistence type="predicted"/>
<dbReference type="Gene3D" id="3.40.50.1010">
    <property type="entry name" value="5'-nuclease"/>
    <property type="match status" value="1"/>
</dbReference>
<gene>
    <name evidence="2" type="ORF">AAGV28_07585</name>
</gene>
<dbReference type="Proteomes" id="UP001574169">
    <property type="component" value="Unassembled WGS sequence"/>
</dbReference>
<protein>
    <submittedName>
        <fullName evidence="2">PIN domain-containing protein</fullName>
    </submittedName>
</protein>
<keyword evidence="3" id="KW-1185">Reference proteome</keyword>
<sequence>MDKILVDTNIVLDLLSKREAFYQEAQELFTLSDYNNVKLYVSSLTIANVHYLLSRNLKLDEARKILIKFKVLVEVLPMDDKILELALVSDFKDFEDAIQYHTALENELNLILTRNKKDFKKSVLPVFTAREYLKK</sequence>
<dbReference type="SUPFAM" id="SSF88723">
    <property type="entry name" value="PIN domain-like"/>
    <property type="match status" value="1"/>
</dbReference>
<dbReference type="Pfam" id="PF13470">
    <property type="entry name" value="PIN_3"/>
    <property type="match status" value="1"/>
</dbReference>
<evidence type="ECO:0000313" key="3">
    <source>
        <dbReference type="Proteomes" id="UP001574169"/>
    </source>
</evidence>
<dbReference type="RefSeq" id="WP_373406218.1">
    <property type="nucleotide sequence ID" value="NZ_JBCFQL010000007.1"/>
</dbReference>
<comment type="caution">
    <text evidence="2">The sequence shown here is derived from an EMBL/GenBank/DDBJ whole genome shotgun (WGS) entry which is preliminary data.</text>
</comment>
<dbReference type="EMBL" id="JBCFQL010000007">
    <property type="protein sequence ID" value="MFA9191228.1"/>
    <property type="molecule type" value="Genomic_DNA"/>
</dbReference>
<dbReference type="InterPro" id="IPR029060">
    <property type="entry name" value="PIN-like_dom_sf"/>
</dbReference>
<dbReference type="InterPro" id="IPR002716">
    <property type="entry name" value="PIN_dom"/>
</dbReference>
<name>A0ABV4TB16_9FLAO</name>
<accession>A0ABV4TB16</accession>